<dbReference type="InterPro" id="IPR011944">
    <property type="entry name" value="Steroid_delta5-4_isomerase"/>
</dbReference>
<evidence type="ECO:0000313" key="4">
    <source>
        <dbReference type="Proteomes" id="UP001051844"/>
    </source>
</evidence>
<sequence length="170" mass="19241">MLWGAVGASSSVRASHDDQWWPHPSRQGERRVTDRPDTQECQSDEDDVRLVEEIFADLESAFAEHDAAKFDERFTADVVFTAVNGARFFGWEKIHAYHSERLTGHAGGINTWYEIERITFPAPDVAVVFFRQPIVVSEHKRANVGTWVLVKRDGQWWISAGQNTGVAVAE</sequence>
<dbReference type="Pfam" id="PF14534">
    <property type="entry name" value="DUF4440"/>
    <property type="match status" value="1"/>
</dbReference>
<evidence type="ECO:0000259" key="2">
    <source>
        <dbReference type="Pfam" id="PF14534"/>
    </source>
</evidence>
<dbReference type="Proteomes" id="UP001051844">
    <property type="component" value="Unassembled WGS sequence"/>
</dbReference>
<evidence type="ECO:0000313" key="3">
    <source>
        <dbReference type="EMBL" id="GHI46273.1"/>
    </source>
</evidence>
<dbReference type="SUPFAM" id="SSF54427">
    <property type="entry name" value="NTF2-like"/>
    <property type="match status" value="1"/>
</dbReference>
<dbReference type="Gene3D" id="3.10.450.50">
    <property type="match status" value="1"/>
</dbReference>
<organism evidence="3 4">
    <name type="scientific">Streptomyces albidoflavus</name>
    <dbReference type="NCBI Taxonomy" id="1886"/>
    <lineage>
        <taxon>Bacteria</taxon>
        <taxon>Bacillati</taxon>
        <taxon>Actinomycetota</taxon>
        <taxon>Actinomycetes</taxon>
        <taxon>Kitasatosporales</taxon>
        <taxon>Streptomycetaceae</taxon>
        <taxon>Streptomyces</taxon>
        <taxon>Streptomyces albidoflavus group</taxon>
    </lineage>
</organism>
<dbReference type="NCBIfam" id="TIGR02246">
    <property type="entry name" value="SgcJ/EcaC family oxidoreductase"/>
    <property type="match status" value="1"/>
</dbReference>
<reference evidence="3" key="1">
    <citation type="submission" date="2022-09" db="EMBL/GenBank/DDBJ databases">
        <title>Whole genome shotgun sequence of Streptomyces albidoflavus NBRC 12854.</title>
        <authorList>
            <person name="Komaki H."/>
            <person name="Tamura T."/>
        </authorList>
    </citation>
    <scope>NUCLEOTIDE SEQUENCE</scope>
    <source>
        <strain evidence="3">NBRC 12854</strain>
    </source>
</reference>
<dbReference type="EMBL" id="BNDZ01000005">
    <property type="protein sequence ID" value="GHI46273.1"/>
    <property type="molecule type" value="Genomic_DNA"/>
</dbReference>
<feature type="compositionally biased region" description="Basic and acidic residues" evidence="1">
    <location>
        <begin position="14"/>
        <end position="38"/>
    </location>
</feature>
<evidence type="ECO:0000256" key="1">
    <source>
        <dbReference type="SAM" id="MobiDB-lite"/>
    </source>
</evidence>
<dbReference type="InterPro" id="IPR027843">
    <property type="entry name" value="DUF4440"/>
</dbReference>
<dbReference type="InterPro" id="IPR032710">
    <property type="entry name" value="NTF2-like_dom_sf"/>
</dbReference>
<feature type="domain" description="DUF4440" evidence="2">
    <location>
        <begin position="51"/>
        <end position="158"/>
    </location>
</feature>
<dbReference type="AlphaFoldDB" id="A0AA37BYW1"/>
<gene>
    <name evidence="3" type="ORF">ScoT_24470</name>
</gene>
<name>A0AA37BYW1_9ACTN</name>
<feature type="region of interest" description="Disordered" evidence="1">
    <location>
        <begin position="1"/>
        <end position="44"/>
    </location>
</feature>
<proteinExistence type="predicted"/>
<protein>
    <recommendedName>
        <fullName evidence="2">DUF4440 domain-containing protein</fullName>
    </recommendedName>
</protein>
<accession>A0AA37BYW1</accession>
<comment type="caution">
    <text evidence="3">The sequence shown here is derived from an EMBL/GenBank/DDBJ whole genome shotgun (WGS) entry which is preliminary data.</text>
</comment>
<feature type="compositionally biased region" description="Low complexity" evidence="1">
    <location>
        <begin position="1"/>
        <end position="13"/>
    </location>
</feature>